<reference evidence="3" key="1">
    <citation type="submission" date="2015-03" db="EMBL/GenBank/DDBJ databases">
        <authorList>
            <person name="Urmite Genomes"/>
        </authorList>
    </citation>
    <scope>NUCLEOTIDE SEQUENCE [LARGE SCALE GENOMIC DNA]</scope>
    <source>
        <strain evidence="3">FF10</strain>
    </source>
</reference>
<evidence type="ECO:0000313" key="3">
    <source>
        <dbReference type="Proteomes" id="UP000198604"/>
    </source>
</evidence>
<accession>A0A0E4H6W7</accession>
<name>A0A0E4H6W7_9STRE</name>
<keyword evidence="1" id="KW-0472">Membrane</keyword>
<feature type="transmembrane region" description="Helical" evidence="1">
    <location>
        <begin position="7"/>
        <end position="23"/>
    </location>
</feature>
<dbReference type="Proteomes" id="UP000198604">
    <property type="component" value="Unassembled WGS sequence"/>
</dbReference>
<dbReference type="AlphaFoldDB" id="A0A0E4H6W7"/>
<sequence length="81" mass="9520">MKTNKSLWLFLLFVALILFLLGLNSRNYLYNILAVAISFIVYRNGYATLFKEYDDKQAEKRKKADKIYTALHQGRKKVNSK</sequence>
<gene>
    <name evidence="2" type="ORF">BN1356_00443</name>
</gene>
<dbReference type="OrthoDB" id="2228554at2"/>
<protein>
    <submittedName>
        <fullName evidence="2">Uncharacterized protein</fullName>
    </submittedName>
</protein>
<evidence type="ECO:0000256" key="1">
    <source>
        <dbReference type="SAM" id="Phobius"/>
    </source>
</evidence>
<organism evidence="2 3">
    <name type="scientific">Streptococcus varani</name>
    <dbReference type="NCBI Taxonomy" id="1608583"/>
    <lineage>
        <taxon>Bacteria</taxon>
        <taxon>Bacillati</taxon>
        <taxon>Bacillota</taxon>
        <taxon>Bacilli</taxon>
        <taxon>Lactobacillales</taxon>
        <taxon>Streptococcaceae</taxon>
        <taxon>Streptococcus</taxon>
    </lineage>
</organism>
<dbReference type="STRING" id="1608583.BN1356_00443"/>
<proteinExistence type="predicted"/>
<keyword evidence="1" id="KW-1133">Transmembrane helix</keyword>
<dbReference type="EMBL" id="CTEN01000001">
    <property type="protein sequence ID" value="CQR24078.1"/>
    <property type="molecule type" value="Genomic_DNA"/>
</dbReference>
<evidence type="ECO:0000313" key="2">
    <source>
        <dbReference type="EMBL" id="CQR24078.1"/>
    </source>
</evidence>
<keyword evidence="1" id="KW-0812">Transmembrane</keyword>
<keyword evidence="3" id="KW-1185">Reference proteome</keyword>
<feature type="transmembrane region" description="Helical" evidence="1">
    <location>
        <begin position="29"/>
        <end position="50"/>
    </location>
</feature>